<protein>
    <submittedName>
        <fullName evidence="3">Uncharacterized protein</fullName>
    </submittedName>
</protein>
<dbReference type="Proteomes" id="UP001166304">
    <property type="component" value="Unassembled WGS sequence"/>
</dbReference>
<dbReference type="InterPro" id="IPR055709">
    <property type="entry name" value="DUF7285"/>
</dbReference>
<organism evidence="3 4">
    <name type="scientific">Haloarcula salina</name>
    <dbReference type="NCBI Taxonomy" id="1429914"/>
    <lineage>
        <taxon>Archaea</taxon>
        <taxon>Methanobacteriati</taxon>
        <taxon>Methanobacteriota</taxon>
        <taxon>Stenosarchaea group</taxon>
        <taxon>Halobacteria</taxon>
        <taxon>Halobacteriales</taxon>
        <taxon>Haloarculaceae</taxon>
        <taxon>Haloarcula</taxon>
    </lineage>
</organism>
<feature type="region of interest" description="Disordered" evidence="1">
    <location>
        <begin position="87"/>
        <end position="109"/>
    </location>
</feature>
<proteinExistence type="predicted"/>
<dbReference type="AlphaFoldDB" id="A0AA41G149"/>
<accession>A0AA41G149</accession>
<name>A0AA41G149_9EURY</name>
<evidence type="ECO:0000256" key="1">
    <source>
        <dbReference type="SAM" id="MobiDB-lite"/>
    </source>
</evidence>
<sequence>MSRSSGRATTEPLAALVAVFAVGVGLSLYAGVLDEAFGTMNQDRSVAAPTADAVEQRLSSAGIVDPARTNAALDAVPAGYRGNVTVTVDDGGRWSTGPTPPSGADSDTRTVSVRMAPGTVRRGRLRVRVWR</sequence>
<evidence type="ECO:0000256" key="2">
    <source>
        <dbReference type="SAM" id="Phobius"/>
    </source>
</evidence>
<gene>
    <name evidence="3" type="ORF">KTS37_06675</name>
</gene>
<dbReference type="Pfam" id="PF23956">
    <property type="entry name" value="DUF7285"/>
    <property type="match status" value="1"/>
</dbReference>
<feature type="transmembrane region" description="Helical" evidence="2">
    <location>
        <begin position="12"/>
        <end position="32"/>
    </location>
</feature>
<keyword evidence="2" id="KW-1133">Transmembrane helix</keyword>
<comment type="caution">
    <text evidence="3">The sequence shown here is derived from an EMBL/GenBank/DDBJ whole genome shotgun (WGS) entry which is preliminary data.</text>
</comment>
<dbReference type="RefSeq" id="WP_162412682.1">
    <property type="nucleotide sequence ID" value="NZ_JAHQXE010000002.1"/>
</dbReference>
<reference evidence="3" key="1">
    <citation type="submission" date="2021-06" db="EMBL/GenBank/DDBJ databases">
        <title>New haloarchaea isolates fom saline soil.</title>
        <authorList>
            <person name="Duran-Viseras A."/>
            <person name="Sanchez-Porro C.S."/>
            <person name="Ventosa A."/>
        </authorList>
    </citation>
    <scope>NUCLEOTIDE SEQUENCE</scope>
    <source>
        <strain evidence="3">JCM 18369</strain>
    </source>
</reference>
<keyword evidence="4" id="KW-1185">Reference proteome</keyword>
<keyword evidence="2" id="KW-0472">Membrane</keyword>
<evidence type="ECO:0000313" key="3">
    <source>
        <dbReference type="EMBL" id="MBV0901473.1"/>
    </source>
</evidence>
<evidence type="ECO:0000313" key="4">
    <source>
        <dbReference type="Proteomes" id="UP001166304"/>
    </source>
</evidence>
<keyword evidence="2" id="KW-0812">Transmembrane</keyword>
<dbReference type="EMBL" id="JAHQXE010000002">
    <property type="protein sequence ID" value="MBV0901473.1"/>
    <property type="molecule type" value="Genomic_DNA"/>
</dbReference>